<dbReference type="AlphaFoldDB" id="A0A7Z7HP80"/>
<evidence type="ECO:0000256" key="3">
    <source>
        <dbReference type="ARBA" id="ARBA00012604"/>
    </source>
</evidence>
<dbReference type="GO" id="GO:0005829">
    <property type="term" value="C:cytosol"/>
    <property type="evidence" value="ECO:0007669"/>
    <property type="project" value="TreeGrafter"/>
</dbReference>
<evidence type="ECO:0000256" key="10">
    <source>
        <dbReference type="ARBA" id="ARBA00023192"/>
    </source>
</evidence>
<dbReference type="InterPro" id="IPR036188">
    <property type="entry name" value="FAD/NAD-bd_sf"/>
</dbReference>
<dbReference type="PANTHER" id="PTHR19384:SF128">
    <property type="entry name" value="NADPH OXIDOREDUCTASE A"/>
    <property type="match status" value="1"/>
</dbReference>
<keyword evidence="8" id="KW-0813">Transport</keyword>
<evidence type="ECO:0000256" key="5">
    <source>
        <dbReference type="ARBA" id="ARBA00022643"/>
    </source>
</evidence>
<proteinExistence type="predicted"/>
<dbReference type="InterPro" id="IPR002938">
    <property type="entry name" value="FAD-bd"/>
</dbReference>
<dbReference type="Gene3D" id="3.40.50.80">
    <property type="entry name" value="Nucleotide-binding domain of ferredoxin-NADP reductase (FNR) module"/>
    <property type="match status" value="1"/>
</dbReference>
<comment type="cofactor">
    <cofactor evidence="2">
        <name>FAD</name>
        <dbReference type="ChEBI" id="CHEBI:57692"/>
    </cofactor>
</comment>
<dbReference type="Gene3D" id="1.20.990.10">
    <property type="entry name" value="NADPH-cytochrome p450 Reductase, Chain A, domain 3"/>
    <property type="match status" value="1"/>
</dbReference>
<evidence type="ECO:0000256" key="4">
    <source>
        <dbReference type="ARBA" id="ARBA00022630"/>
    </source>
</evidence>
<dbReference type="GO" id="GO:0071949">
    <property type="term" value="F:FAD binding"/>
    <property type="evidence" value="ECO:0007669"/>
    <property type="project" value="InterPro"/>
</dbReference>
<dbReference type="InterPro" id="IPR017938">
    <property type="entry name" value="Riboflavin_synthase-like_b-brl"/>
</dbReference>
<dbReference type="GO" id="GO:0004783">
    <property type="term" value="F:sulfite reductase (NADPH) activity"/>
    <property type="evidence" value="ECO:0007669"/>
    <property type="project" value="UniProtKB-EC"/>
</dbReference>
<keyword evidence="14" id="KW-0675">Receptor</keyword>
<dbReference type="SUPFAM" id="SSF51905">
    <property type="entry name" value="FAD/NAD(P)-binding domain"/>
    <property type="match status" value="1"/>
</dbReference>
<evidence type="ECO:0000259" key="12">
    <source>
        <dbReference type="PROSITE" id="PS50902"/>
    </source>
</evidence>
<dbReference type="SUPFAM" id="SSF63380">
    <property type="entry name" value="Riboflavin synthase domain-like"/>
    <property type="match status" value="1"/>
</dbReference>
<dbReference type="Pfam" id="PF00258">
    <property type="entry name" value="Flavodoxin_1"/>
    <property type="match status" value="1"/>
</dbReference>
<keyword evidence="4" id="KW-0285">Flavoprotein</keyword>
<dbReference type="InterPro" id="IPR006905">
    <property type="entry name" value="Flavin_halogenase"/>
</dbReference>
<dbReference type="Pfam" id="PF01494">
    <property type="entry name" value="FAD_binding_3"/>
    <property type="match status" value="1"/>
</dbReference>
<evidence type="ECO:0000256" key="8">
    <source>
        <dbReference type="ARBA" id="ARBA00022982"/>
    </source>
</evidence>
<dbReference type="InterPro" id="IPR017927">
    <property type="entry name" value="FAD-bd_FR_type"/>
</dbReference>
<keyword evidence="15" id="KW-1185">Reference proteome</keyword>
<name>A0A7Z7HP80_9PROT</name>
<dbReference type="Proteomes" id="UP000242886">
    <property type="component" value="Chromosome SDENCHOL"/>
</dbReference>
<dbReference type="GO" id="GO:0019344">
    <property type="term" value="P:cysteine biosynthetic process"/>
    <property type="evidence" value="ECO:0007669"/>
    <property type="project" value="UniProtKB-KW"/>
</dbReference>
<feature type="domain" description="FAD-binding FR-type" evidence="13">
    <location>
        <begin position="675"/>
        <end position="912"/>
    </location>
</feature>
<dbReference type="InterPro" id="IPR029039">
    <property type="entry name" value="Flavoprotein-like_sf"/>
</dbReference>
<evidence type="ECO:0000256" key="6">
    <source>
        <dbReference type="ARBA" id="ARBA00022827"/>
    </source>
</evidence>
<dbReference type="PROSITE" id="PS51384">
    <property type="entry name" value="FAD_FR"/>
    <property type="match status" value="1"/>
</dbReference>
<keyword evidence="8" id="KW-0249">Electron transport</keyword>
<organism evidence="14 15">
    <name type="scientific">Sterolibacterium denitrificans</name>
    <dbReference type="NCBI Taxonomy" id="157592"/>
    <lineage>
        <taxon>Bacteria</taxon>
        <taxon>Pseudomonadati</taxon>
        <taxon>Pseudomonadota</taxon>
        <taxon>Betaproteobacteria</taxon>
        <taxon>Nitrosomonadales</taxon>
        <taxon>Sterolibacteriaceae</taxon>
        <taxon>Sterolibacterium</taxon>
    </lineage>
</organism>
<dbReference type="FunFam" id="3.40.50.80:FF:000001">
    <property type="entry name" value="NADPH--cytochrome P450 reductase 1"/>
    <property type="match status" value="1"/>
</dbReference>
<comment type="cofactor">
    <cofactor evidence="1">
        <name>FMN</name>
        <dbReference type="ChEBI" id="CHEBI:58210"/>
    </cofactor>
</comment>
<dbReference type="GO" id="GO:0010181">
    <property type="term" value="F:FMN binding"/>
    <property type="evidence" value="ECO:0007669"/>
    <property type="project" value="InterPro"/>
</dbReference>
<evidence type="ECO:0000256" key="11">
    <source>
        <dbReference type="ARBA" id="ARBA00052219"/>
    </source>
</evidence>
<keyword evidence="9" id="KW-0560">Oxidoreductase</keyword>
<evidence type="ECO:0000256" key="9">
    <source>
        <dbReference type="ARBA" id="ARBA00023002"/>
    </source>
</evidence>
<dbReference type="Gene3D" id="3.50.50.60">
    <property type="entry name" value="FAD/NAD(P)-binding domain"/>
    <property type="match status" value="1"/>
</dbReference>
<sequence length="1076" mass="117912">MEAEPQQFDVIVVGAGPAGATAAYYLVQESRRQGLPLTVALLEKARFPRDKYCGDAWCAPALDILEDMGVLQQIVADGLYQDTTSGGFVSPSGENYMTSEGGDAQVAKENRTFAIKRMICDERIARRAAETGAALIEEANVAGAELGADGLWRVRCVDQRELRCRMLIAADGATSKLARALGVVKDAPSAAAARQYVKGGTHNFKAGGVLLFPEYVLPGYVALFRHYNDDIDLGAYIIPGGAAKVEDAARIYEDKILNDPFIQRVLGPRVEFLEPVRTASLRMGGVERSTMKQFMAVGDAAGQTDPLTGEGIHTAMIGGRLAARRVLEMFAANTFDDGAAAVYHQRWMDAFGKDFKSSALSAKMSYRYPYFLDAAAKLAERAGDSFMNEFGAIMTGVKPKSTYARPDIAFPLTWEVSKQFFRQKILRQAAGDAAYRLRAEENPARRSSFSAVCLRDPQISAKSVQEAWAQKSRLNPAEELFQFANEAPGARPVLILYGSEYGFCKGAALRLAEELAEVTIEDVPLSPRVLDLAAHHLIDWSREPLVFVVCATAGDGEFPENAKSFVEWLEQAGDAALKQTAYALLACGDSSYPNFCRAGHNLHALLGKAGARAACRVHEVDQEDEDQLGAWFDAVHTILEKSPPLATQDAAGDYLLAAAQAHYAGQDSNAQISRKHPCRARIVARTLLTQADDAANDGQETVSLELDLRHFPDPRRMDWQPGDALGVLPHNSPVLVARILELMDLDGDTTVDLGPGGQDSLRFEDALLARLDIKPLNRARVEKFVAQIDDDEELAQWRKIVAAHGGDAAAAAREYSHGRELVDLLEDFPQTARQLGAEDWVKLLSPIQPRFYSIASSPLVEAEQITLCVSRVRFETHGKPREGLASNYLAAHLDIGAECDVFLQANQAFRPVALDAPVGCVMIGPGTGVSPFRGFVQHMAKQAEASGKTLARIWPDGDVPLLFFGCRHPERDFLYREEWQALDAAGEIRLITAFSRTQPEKIYVQQRLRDEAALIWQRLERGASFYVCGDATHMAGDVEQALLDIIMQQGRKTPEEARSYLDAVARAGRYLKDVWG</sequence>
<dbReference type="InterPro" id="IPR023173">
    <property type="entry name" value="NADPH_Cyt_P450_Rdtase_alpha"/>
</dbReference>
<reference evidence="14" key="1">
    <citation type="submission" date="2017-03" db="EMBL/GenBank/DDBJ databases">
        <authorList>
            <consortium name="AG Boll"/>
        </authorList>
    </citation>
    <scope>NUCLEOTIDE SEQUENCE [LARGE SCALE GENOMIC DNA]</scope>
    <source>
        <strain evidence="14">Chol</strain>
    </source>
</reference>
<keyword evidence="7" id="KW-0521">NADP</keyword>
<dbReference type="GO" id="GO:0004497">
    <property type="term" value="F:monooxygenase activity"/>
    <property type="evidence" value="ECO:0007669"/>
    <property type="project" value="InterPro"/>
</dbReference>
<evidence type="ECO:0000256" key="7">
    <source>
        <dbReference type="ARBA" id="ARBA00022857"/>
    </source>
</evidence>
<dbReference type="PROSITE" id="PS50902">
    <property type="entry name" value="FLAVODOXIN_LIKE"/>
    <property type="match status" value="1"/>
</dbReference>
<evidence type="ECO:0000313" key="15">
    <source>
        <dbReference type="Proteomes" id="UP000242886"/>
    </source>
</evidence>
<keyword evidence="6" id="KW-0274">FAD</keyword>
<dbReference type="SUPFAM" id="SSF52343">
    <property type="entry name" value="Ferredoxin reductase-like, C-terminal NADP-linked domain"/>
    <property type="match status" value="1"/>
</dbReference>
<gene>
    <name evidence="14" type="ORF">SDENCHOL_10214</name>
</gene>
<dbReference type="Pfam" id="PF00667">
    <property type="entry name" value="FAD_binding_1"/>
    <property type="match status" value="1"/>
</dbReference>
<evidence type="ECO:0000313" key="14">
    <source>
        <dbReference type="EMBL" id="SMB21208.1"/>
    </source>
</evidence>
<keyword evidence="10" id="KW-0028">Amino-acid biosynthesis</keyword>
<dbReference type="Gene3D" id="2.40.30.10">
    <property type="entry name" value="Translation factors"/>
    <property type="match status" value="1"/>
</dbReference>
<dbReference type="EMBL" id="LT837803">
    <property type="protein sequence ID" value="SMB21208.1"/>
    <property type="molecule type" value="Genomic_DNA"/>
</dbReference>
<feature type="domain" description="Flavodoxin-like" evidence="12">
    <location>
        <begin position="493"/>
        <end position="636"/>
    </location>
</feature>
<dbReference type="PRINTS" id="PR00371">
    <property type="entry name" value="FPNCR"/>
</dbReference>
<dbReference type="InterPro" id="IPR003097">
    <property type="entry name" value="CysJ-like_FAD-binding"/>
</dbReference>
<dbReference type="PANTHER" id="PTHR19384">
    <property type="entry name" value="NITRIC OXIDE SYNTHASE-RELATED"/>
    <property type="match status" value="1"/>
</dbReference>
<dbReference type="EC" id="1.8.1.2" evidence="3"/>
<protein>
    <recommendedName>
        <fullName evidence="3">assimilatory sulfite reductase (NADPH)</fullName>
        <ecNumber evidence="3">1.8.1.2</ecNumber>
    </recommendedName>
</protein>
<evidence type="ECO:0000256" key="2">
    <source>
        <dbReference type="ARBA" id="ARBA00001974"/>
    </source>
</evidence>
<dbReference type="Pfam" id="PF00175">
    <property type="entry name" value="NAD_binding_1"/>
    <property type="match status" value="1"/>
</dbReference>
<dbReference type="InterPro" id="IPR001709">
    <property type="entry name" value="Flavoprot_Pyr_Nucl_cyt_Rdtase"/>
</dbReference>
<dbReference type="InterPro" id="IPR001433">
    <property type="entry name" value="OxRdtase_FAD/NAD-bd"/>
</dbReference>
<keyword evidence="10" id="KW-0198">Cysteine biosynthesis</keyword>
<dbReference type="InterPro" id="IPR008254">
    <property type="entry name" value="Flavodoxin/NO_synth"/>
</dbReference>
<dbReference type="SUPFAM" id="SSF52218">
    <property type="entry name" value="Flavoproteins"/>
    <property type="match status" value="1"/>
</dbReference>
<evidence type="ECO:0000256" key="1">
    <source>
        <dbReference type="ARBA" id="ARBA00001917"/>
    </source>
</evidence>
<comment type="catalytic activity">
    <reaction evidence="11">
        <text>hydrogen sulfide + 3 NADP(+) + 3 H2O = sulfite + 3 NADPH + 4 H(+)</text>
        <dbReference type="Rhea" id="RHEA:13801"/>
        <dbReference type="ChEBI" id="CHEBI:15377"/>
        <dbReference type="ChEBI" id="CHEBI:15378"/>
        <dbReference type="ChEBI" id="CHEBI:17359"/>
        <dbReference type="ChEBI" id="CHEBI:29919"/>
        <dbReference type="ChEBI" id="CHEBI:57783"/>
        <dbReference type="ChEBI" id="CHEBI:58349"/>
        <dbReference type="EC" id="1.8.1.2"/>
    </reaction>
</comment>
<keyword evidence="5" id="KW-0288">FMN</keyword>
<dbReference type="Pfam" id="PF04820">
    <property type="entry name" value="Trp_halogenase"/>
    <property type="match status" value="1"/>
</dbReference>
<dbReference type="InterPro" id="IPR039261">
    <property type="entry name" value="FNR_nucleotide-bd"/>
</dbReference>
<dbReference type="Gene3D" id="3.40.50.360">
    <property type="match status" value="1"/>
</dbReference>
<accession>A0A7Z7HP80</accession>
<evidence type="ECO:0000259" key="13">
    <source>
        <dbReference type="PROSITE" id="PS51384"/>
    </source>
</evidence>